<name>A0A5C3KL51_COPMA</name>
<evidence type="ECO:0000313" key="2">
    <source>
        <dbReference type="EMBL" id="TFK20695.1"/>
    </source>
</evidence>
<sequence length="102" mass="10684">MNVRRRSSSFLQKKREICGAGLLHWYVAVLQCSVLLHAANVNVISTLGSGSPAWASEPVALSGLDVGCGLGLGHRCSLRDAHKGDHSDDKVPDVGLHGGRGG</sequence>
<dbReference type="AlphaFoldDB" id="A0A5C3KL51"/>
<dbReference type="EMBL" id="ML210291">
    <property type="protein sequence ID" value="TFK20695.1"/>
    <property type="molecule type" value="Genomic_DNA"/>
</dbReference>
<reference evidence="2 3" key="1">
    <citation type="journal article" date="2019" name="Nat. Ecol. Evol.">
        <title>Megaphylogeny resolves global patterns of mushroom evolution.</title>
        <authorList>
            <person name="Varga T."/>
            <person name="Krizsan K."/>
            <person name="Foldi C."/>
            <person name="Dima B."/>
            <person name="Sanchez-Garcia M."/>
            <person name="Sanchez-Ramirez S."/>
            <person name="Szollosi G.J."/>
            <person name="Szarkandi J.G."/>
            <person name="Papp V."/>
            <person name="Albert L."/>
            <person name="Andreopoulos W."/>
            <person name="Angelini C."/>
            <person name="Antonin V."/>
            <person name="Barry K.W."/>
            <person name="Bougher N.L."/>
            <person name="Buchanan P."/>
            <person name="Buyck B."/>
            <person name="Bense V."/>
            <person name="Catcheside P."/>
            <person name="Chovatia M."/>
            <person name="Cooper J."/>
            <person name="Damon W."/>
            <person name="Desjardin D."/>
            <person name="Finy P."/>
            <person name="Geml J."/>
            <person name="Haridas S."/>
            <person name="Hughes K."/>
            <person name="Justo A."/>
            <person name="Karasinski D."/>
            <person name="Kautmanova I."/>
            <person name="Kiss B."/>
            <person name="Kocsube S."/>
            <person name="Kotiranta H."/>
            <person name="LaButti K.M."/>
            <person name="Lechner B.E."/>
            <person name="Liimatainen K."/>
            <person name="Lipzen A."/>
            <person name="Lukacs Z."/>
            <person name="Mihaltcheva S."/>
            <person name="Morgado L.N."/>
            <person name="Niskanen T."/>
            <person name="Noordeloos M.E."/>
            <person name="Ohm R.A."/>
            <person name="Ortiz-Santana B."/>
            <person name="Ovrebo C."/>
            <person name="Racz N."/>
            <person name="Riley R."/>
            <person name="Savchenko A."/>
            <person name="Shiryaev A."/>
            <person name="Soop K."/>
            <person name="Spirin V."/>
            <person name="Szebenyi C."/>
            <person name="Tomsovsky M."/>
            <person name="Tulloss R.E."/>
            <person name="Uehling J."/>
            <person name="Grigoriev I.V."/>
            <person name="Vagvolgyi C."/>
            <person name="Papp T."/>
            <person name="Martin F.M."/>
            <person name="Miettinen O."/>
            <person name="Hibbett D.S."/>
            <person name="Nagy L.G."/>
        </authorList>
    </citation>
    <scope>NUCLEOTIDE SEQUENCE [LARGE SCALE GENOMIC DNA]</scope>
    <source>
        <strain evidence="2 3">CBS 121175</strain>
    </source>
</reference>
<feature type="compositionally biased region" description="Basic and acidic residues" evidence="1">
    <location>
        <begin position="80"/>
        <end position="92"/>
    </location>
</feature>
<feature type="region of interest" description="Disordered" evidence="1">
    <location>
        <begin position="80"/>
        <end position="102"/>
    </location>
</feature>
<evidence type="ECO:0000313" key="3">
    <source>
        <dbReference type="Proteomes" id="UP000307440"/>
    </source>
</evidence>
<keyword evidence="3" id="KW-1185">Reference proteome</keyword>
<gene>
    <name evidence="2" type="ORF">FA15DRAFT_673270</name>
</gene>
<dbReference type="Proteomes" id="UP000307440">
    <property type="component" value="Unassembled WGS sequence"/>
</dbReference>
<proteinExistence type="predicted"/>
<evidence type="ECO:0000256" key="1">
    <source>
        <dbReference type="SAM" id="MobiDB-lite"/>
    </source>
</evidence>
<organism evidence="2 3">
    <name type="scientific">Coprinopsis marcescibilis</name>
    <name type="common">Agaric fungus</name>
    <name type="synonym">Psathyrella marcescibilis</name>
    <dbReference type="NCBI Taxonomy" id="230819"/>
    <lineage>
        <taxon>Eukaryota</taxon>
        <taxon>Fungi</taxon>
        <taxon>Dikarya</taxon>
        <taxon>Basidiomycota</taxon>
        <taxon>Agaricomycotina</taxon>
        <taxon>Agaricomycetes</taxon>
        <taxon>Agaricomycetidae</taxon>
        <taxon>Agaricales</taxon>
        <taxon>Agaricineae</taxon>
        <taxon>Psathyrellaceae</taxon>
        <taxon>Coprinopsis</taxon>
    </lineage>
</organism>
<accession>A0A5C3KL51</accession>
<protein>
    <submittedName>
        <fullName evidence="2">Uncharacterized protein</fullName>
    </submittedName>
</protein>